<dbReference type="Pfam" id="PF00023">
    <property type="entry name" value="Ank"/>
    <property type="match status" value="1"/>
</dbReference>
<keyword evidence="1" id="KW-0677">Repeat</keyword>
<feature type="repeat" description="ANK" evidence="3">
    <location>
        <begin position="126"/>
        <end position="158"/>
    </location>
</feature>
<evidence type="ECO:0000256" key="1">
    <source>
        <dbReference type="ARBA" id="ARBA00022737"/>
    </source>
</evidence>
<dbReference type="PRINTS" id="PR01415">
    <property type="entry name" value="ANKYRIN"/>
</dbReference>
<gene>
    <name evidence="4" type="ORF">FF38_05013</name>
</gene>
<dbReference type="PROSITE" id="PS50297">
    <property type="entry name" value="ANK_REP_REGION"/>
    <property type="match status" value="4"/>
</dbReference>
<accession>A0A0L0CLU2</accession>
<evidence type="ECO:0000313" key="4">
    <source>
        <dbReference type="EMBL" id="KNC32394.1"/>
    </source>
</evidence>
<dbReference type="AlphaFoldDB" id="A0A0L0CLU2"/>
<dbReference type="InterPro" id="IPR002110">
    <property type="entry name" value="Ankyrin_rpt"/>
</dbReference>
<sequence length="681" mass="77387">MANPSPLMSFAAVVKSETEVGGKYSSNRCPVPSIQLKIAKLSYDLHEEIRKCLENSTISKRLREELESYSRETRREIVRRMRGGSPPLFIACSRGCVPIAEYLVTICEADIEQKGLYEAPEDRSYHLVTPLWCAAVSNNLPMVKYLLRVGSDINATSDTGSTPVRSACYMTHIEMVKFLAENGADIKKPNMNGGTCLINSVQSPELCLFLIRKGCDINAVDTQGKTALHYAIQEHRLETTKLLLEHGANPYAISRHGDDALRTACLKGAHQIFDYLRNNLEYSIERLAEAHELIGSTFLDEHNESRVAVLHWRLAHHLRASQNPYIEKLPKVPLREAYRFQHEFTTLEALDEMATDMDAMRIQSLLICERILGITHKDTLFRLTFRGASYADSLQLQRCIQLWTLLLEIRVQHNTLLFFDTSFAAQALVRLMLELHERNTDLNQSNFGNETLPHFKDVLTVFELLTKTVAECHALLQIRPISRRQQENFDSIFKCIAHTIYLLIATAWRPEETRIVYKSVRNLIQANITSACTNDSLLHVCVSRLNVIKSGLLNDENLNVIFPNADVIKLLLECGINVNAKNEVKSTPLHIAAQPYNFSNEVYNTLEIIKILLDHGADLDQPNKSDERPYNLISLNSANTIPLMNYINLKCLAATIISKYRIPYRNQIPKCLENFVKDHEP</sequence>
<feature type="repeat" description="ANK" evidence="3">
    <location>
        <begin position="584"/>
        <end position="624"/>
    </location>
</feature>
<dbReference type="SMART" id="SM00248">
    <property type="entry name" value="ANK"/>
    <property type="match status" value="8"/>
</dbReference>
<feature type="repeat" description="ANK" evidence="3">
    <location>
        <begin position="159"/>
        <end position="191"/>
    </location>
</feature>
<feature type="repeat" description="ANK" evidence="3">
    <location>
        <begin position="223"/>
        <end position="255"/>
    </location>
</feature>
<comment type="caution">
    <text evidence="4">The sequence shown here is derived from an EMBL/GenBank/DDBJ whole genome shotgun (WGS) entry which is preliminary data.</text>
</comment>
<keyword evidence="5" id="KW-1185">Reference proteome</keyword>
<proteinExistence type="predicted"/>
<dbReference type="Proteomes" id="UP000037069">
    <property type="component" value="Unassembled WGS sequence"/>
</dbReference>
<dbReference type="FunFam" id="1.25.40.20:FF:000466">
    <property type="entry name" value="Mann-cup, isoform B"/>
    <property type="match status" value="1"/>
</dbReference>
<evidence type="ECO:0000256" key="2">
    <source>
        <dbReference type="ARBA" id="ARBA00023043"/>
    </source>
</evidence>
<dbReference type="InterPro" id="IPR036770">
    <property type="entry name" value="Ankyrin_rpt-contain_sf"/>
</dbReference>
<evidence type="ECO:0008006" key="6">
    <source>
        <dbReference type="Google" id="ProtNLM"/>
    </source>
</evidence>
<dbReference type="PANTHER" id="PTHR24173">
    <property type="entry name" value="ANKYRIN REPEAT CONTAINING"/>
    <property type="match status" value="1"/>
</dbReference>
<dbReference type="OMA" id="TFLDEHH"/>
<evidence type="ECO:0000256" key="3">
    <source>
        <dbReference type="PROSITE-ProRule" id="PRU00023"/>
    </source>
</evidence>
<name>A0A0L0CLU2_LUCCU</name>
<dbReference type="PROSITE" id="PS50088">
    <property type="entry name" value="ANK_REPEAT"/>
    <property type="match status" value="4"/>
</dbReference>
<dbReference type="Gene3D" id="1.25.40.20">
    <property type="entry name" value="Ankyrin repeat-containing domain"/>
    <property type="match status" value="3"/>
</dbReference>
<organism evidence="4 5">
    <name type="scientific">Lucilia cuprina</name>
    <name type="common">Green bottle fly</name>
    <name type="synonym">Australian sheep blowfly</name>
    <dbReference type="NCBI Taxonomy" id="7375"/>
    <lineage>
        <taxon>Eukaryota</taxon>
        <taxon>Metazoa</taxon>
        <taxon>Ecdysozoa</taxon>
        <taxon>Arthropoda</taxon>
        <taxon>Hexapoda</taxon>
        <taxon>Insecta</taxon>
        <taxon>Pterygota</taxon>
        <taxon>Neoptera</taxon>
        <taxon>Endopterygota</taxon>
        <taxon>Diptera</taxon>
        <taxon>Brachycera</taxon>
        <taxon>Muscomorpha</taxon>
        <taxon>Oestroidea</taxon>
        <taxon>Calliphoridae</taxon>
        <taxon>Luciliinae</taxon>
        <taxon>Lucilia</taxon>
    </lineage>
</organism>
<dbReference type="EMBL" id="JRES01000310">
    <property type="protein sequence ID" value="KNC32394.1"/>
    <property type="molecule type" value="Genomic_DNA"/>
</dbReference>
<dbReference type="Pfam" id="PF12796">
    <property type="entry name" value="Ank_2"/>
    <property type="match status" value="2"/>
</dbReference>
<dbReference type="STRING" id="7375.A0A0L0CLU2"/>
<dbReference type="PANTHER" id="PTHR24173:SF82">
    <property type="entry name" value="FI19351P1"/>
    <property type="match status" value="1"/>
</dbReference>
<evidence type="ECO:0000313" key="5">
    <source>
        <dbReference type="Proteomes" id="UP000037069"/>
    </source>
</evidence>
<keyword evidence="2 3" id="KW-0040">ANK repeat</keyword>
<protein>
    <recommendedName>
        <fullName evidence="6">Protein fem-1 homolog C</fullName>
    </recommendedName>
</protein>
<reference evidence="4 5" key="1">
    <citation type="journal article" date="2015" name="Nat. Commun.">
        <title>Lucilia cuprina genome unlocks parasitic fly biology to underpin future interventions.</title>
        <authorList>
            <person name="Anstead C.A."/>
            <person name="Korhonen P.K."/>
            <person name="Young N.D."/>
            <person name="Hall R.S."/>
            <person name="Jex A.R."/>
            <person name="Murali S.C."/>
            <person name="Hughes D.S."/>
            <person name="Lee S.F."/>
            <person name="Perry T."/>
            <person name="Stroehlein A.J."/>
            <person name="Ansell B.R."/>
            <person name="Breugelmans B."/>
            <person name="Hofmann A."/>
            <person name="Qu J."/>
            <person name="Dugan S."/>
            <person name="Lee S.L."/>
            <person name="Chao H."/>
            <person name="Dinh H."/>
            <person name="Han Y."/>
            <person name="Doddapaneni H.V."/>
            <person name="Worley K.C."/>
            <person name="Muzny D.M."/>
            <person name="Ioannidis P."/>
            <person name="Waterhouse R.M."/>
            <person name="Zdobnov E.M."/>
            <person name="James P.J."/>
            <person name="Bagnall N.H."/>
            <person name="Kotze A.C."/>
            <person name="Gibbs R.A."/>
            <person name="Richards S."/>
            <person name="Batterham P."/>
            <person name="Gasser R.B."/>
        </authorList>
    </citation>
    <scope>NUCLEOTIDE SEQUENCE [LARGE SCALE GENOMIC DNA]</scope>
    <source>
        <strain evidence="4 5">LS</strain>
        <tissue evidence="4">Full body</tissue>
    </source>
</reference>
<dbReference type="SUPFAM" id="SSF48403">
    <property type="entry name" value="Ankyrin repeat"/>
    <property type="match status" value="2"/>
</dbReference>
<dbReference type="OrthoDB" id="3246549at2759"/>